<reference evidence="2" key="1">
    <citation type="journal article" date="2020" name="Int. J. Syst. Evol. Microbiol.">
        <title>Capnocytophaga felis sp. nov. isolated from the feline oral cavity.</title>
        <authorList>
            <person name="Suzuki M."/>
            <person name="Umeda K."/>
            <person name="Kimura M."/>
            <person name="Imaoka K."/>
            <person name="Morikawa S."/>
            <person name="Maeda K."/>
        </authorList>
    </citation>
    <scope>NUCLEOTIDE SEQUENCE [LARGE SCALE GENOMIC DNA]</scope>
    <source>
        <strain evidence="2">KC07070</strain>
    </source>
</reference>
<keyword evidence="2" id="KW-1185">Reference proteome</keyword>
<proteinExistence type="predicted"/>
<protein>
    <submittedName>
        <fullName evidence="1">Uncharacterized protein</fullName>
    </submittedName>
</protein>
<dbReference type="AlphaFoldDB" id="A0A5M4BB85"/>
<organism evidence="1 2">
    <name type="scientific">Capnocytophaga felis</name>
    <dbReference type="NCBI Taxonomy" id="2267611"/>
    <lineage>
        <taxon>Bacteria</taxon>
        <taxon>Pseudomonadati</taxon>
        <taxon>Bacteroidota</taxon>
        <taxon>Flavobacteriia</taxon>
        <taxon>Flavobacteriales</taxon>
        <taxon>Flavobacteriaceae</taxon>
        <taxon>Capnocytophaga</taxon>
    </lineage>
</organism>
<name>A0A5M4BB85_9FLAO</name>
<evidence type="ECO:0000313" key="1">
    <source>
        <dbReference type="EMBL" id="GET46497.1"/>
    </source>
</evidence>
<comment type="caution">
    <text evidence="1">The sequence shown here is derived from an EMBL/GenBank/DDBJ whole genome shotgun (WGS) entry which is preliminary data.</text>
</comment>
<evidence type="ECO:0000313" key="2">
    <source>
        <dbReference type="Proteomes" id="UP000398217"/>
    </source>
</evidence>
<sequence>MRIKVFLAVLIAVCLTSLSLNWRQWLNKKKSDERIAELVELGGKARIVTQYVRDSVPHTVFKEVFVRDNATEKRLAITKSYADSLEQALRISIDKMNQVSKINGKLTAQLKLQATQNEDKHYKDKWLSLTYNPRSDIVNLDYDVNLNLVRYSDKRWFGGVKKHYIDVFSDDPRVKIHGLQTFQIAEKPPSKMALALQGGYGVTLNNPLKIAPYIGVGLSYNLIHF</sequence>
<dbReference type="EMBL" id="BLBC01000011">
    <property type="protein sequence ID" value="GET46497.1"/>
    <property type="molecule type" value="Genomic_DNA"/>
</dbReference>
<dbReference type="RefSeq" id="WP_227977356.1">
    <property type="nucleotide sequence ID" value="NZ_BLBC01000011.1"/>
</dbReference>
<accession>A0A5M4BB85</accession>
<gene>
    <name evidence="1" type="ORF">RCZ01_17990</name>
</gene>
<dbReference type="Proteomes" id="UP000398217">
    <property type="component" value="Unassembled WGS sequence"/>
</dbReference>